<gene>
    <name evidence="2" type="ORF">IEQ34_021759</name>
</gene>
<evidence type="ECO:0000256" key="1">
    <source>
        <dbReference type="SAM" id="MobiDB-lite"/>
    </source>
</evidence>
<dbReference type="EMBL" id="JAGFBR010000018">
    <property type="protein sequence ID" value="KAH0451067.1"/>
    <property type="molecule type" value="Genomic_DNA"/>
</dbReference>
<reference evidence="2 3" key="1">
    <citation type="journal article" date="2021" name="Hortic Res">
        <title>Chromosome-scale assembly of the Dendrobium chrysotoxum genome enhances the understanding of orchid evolution.</title>
        <authorList>
            <person name="Zhang Y."/>
            <person name="Zhang G.Q."/>
            <person name="Zhang D."/>
            <person name="Liu X.D."/>
            <person name="Xu X.Y."/>
            <person name="Sun W.H."/>
            <person name="Yu X."/>
            <person name="Zhu X."/>
            <person name="Wang Z.W."/>
            <person name="Zhao X."/>
            <person name="Zhong W.Y."/>
            <person name="Chen H."/>
            <person name="Yin W.L."/>
            <person name="Huang T."/>
            <person name="Niu S.C."/>
            <person name="Liu Z.J."/>
        </authorList>
    </citation>
    <scope>NUCLEOTIDE SEQUENCE [LARGE SCALE GENOMIC DNA]</scope>
    <source>
        <strain evidence="2">Lindl</strain>
    </source>
</reference>
<accession>A0AAV7G6F6</accession>
<sequence>MPPGRKPDLFAGNSRNTAGTGSRSRRFQCRPRGTPASAAARYRAERSTRHCPDSFQKPQGRKLRRRHLRLFQACRLLSVASGQTSLFRERRGKS</sequence>
<protein>
    <submittedName>
        <fullName evidence="2">Uncharacterized protein</fullName>
    </submittedName>
</protein>
<name>A0AAV7G6F6_DENCH</name>
<feature type="compositionally biased region" description="Polar residues" evidence="1">
    <location>
        <begin position="13"/>
        <end position="22"/>
    </location>
</feature>
<evidence type="ECO:0000313" key="3">
    <source>
        <dbReference type="Proteomes" id="UP000775213"/>
    </source>
</evidence>
<evidence type="ECO:0000313" key="2">
    <source>
        <dbReference type="EMBL" id="KAH0451067.1"/>
    </source>
</evidence>
<proteinExistence type="predicted"/>
<comment type="caution">
    <text evidence="2">The sequence shown here is derived from an EMBL/GenBank/DDBJ whole genome shotgun (WGS) entry which is preliminary data.</text>
</comment>
<keyword evidence="3" id="KW-1185">Reference proteome</keyword>
<dbReference type="AlphaFoldDB" id="A0AAV7G6F6"/>
<feature type="compositionally biased region" description="Basic and acidic residues" evidence="1">
    <location>
        <begin position="42"/>
        <end position="52"/>
    </location>
</feature>
<organism evidence="2 3">
    <name type="scientific">Dendrobium chrysotoxum</name>
    <name type="common">Orchid</name>
    <dbReference type="NCBI Taxonomy" id="161865"/>
    <lineage>
        <taxon>Eukaryota</taxon>
        <taxon>Viridiplantae</taxon>
        <taxon>Streptophyta</taxon>
        <taxon>Embryophyta</taxon>
        <taxon>Tracheophyta</taxon>
        <taxon>Spermatophyta</taxon>
        <taxon>Magnoliopsida</taxon>
        <taxon>Liliopsida</taxon>
        <taxon>Asparagales</taxon>
        <taxon>Orchidaceae</taxon>
        <taxon>Epidendroideae</taxon>
        <taxon>Malaxideae</taxon>
        <taxon>Dendrobiinae</taxon>
        <taxon>Dendrobium</taxon>
    </lineage>
</organism>
<dbReference type="Proteomes" id="UP000775213">
    <property type="component" value="Unassembled WGS sequence"/>
</dbReference>
<feature type="region of interest" description="Disordered" evidence="1">
    <location>
        <begin position="1"/>
        <end position="61"/>
    </location>
</feature>